<evidence type="ECO:0000313" key="2">
    <source>
        <dbReference type="EMBL" id="RKG48319.1"/>
    </source>
</evidence>
<organism evidence="2 3">
    <name type="scientific">Acinetobacter cumulans</name>
    <dbReference type="NCBI Taxonomy" id="2136182"/>
    <lineage>
        <taxon>Bacteria</taxon>
        <taxon>Pseudomonadati</taxon>
        <taxon>Pseudomonadota</taxon>
        <taxon>Gammaproteobacteria</taxon>
        <taxon>Moraxellales</taxon>
        <taxon>Moraxellaceae</taxon>
        <taxon>Acinetobacter</taxon>
    </lineage>
</organism>
<keyword evidence="1" id="KW-0732">Signal</keyword>
<gene>
    <name evidence="2" type="ORF">D7V64_15525</name>
</gene>
<dbReference type="AlphaFoldDB" id="A0A3A8FPZ5"/>
<dbReference type="EMBL" id="RAXZ01000035">
    <property type="protein sequence ID" value="RKG48319.1"/>
    <property type="molecule type" value="Genomic_DNA"/>
</dbReference>
<accession>A0A3A8FPZ5</accession>
<dbReference type="Proteomes" id="UP000281084">
    <property type="component" value="Unassembled WGS sequence"/>
</dbReference>
<protein>
    <submittedName>
        <fullName evidence="2">Uncharacterized protein</fullName>
    </submittedName>
</protein>
<comment type="caution">
    <text evidence="2">The sequence shown here is derived from an EMBL/GenBank/DDBJ whole genome shotgun (WGS) entry which is preliminary data.</text>
</comment>
<feature type="signal peptide" evidence="1">
    <location>
        <begin position="1"/>
        <end position="21"/>
    </location>
</feature>
<proteinExistence type="predicted"/>
<name>A0A3A8FPZ5_9GAMM</name>
<feature type="chain" id="PRO_5017250128" evidence="1">
    <location>
        <begin position="22"/>
        <end position="132"/>
    </location>
</feature>
<evidence type="ECO:0000313" key="3">
    <source>
        <dbReference type="Proteomes" id="UP000281084"/>
    </source>
</evidence>
<evidence type="ECO:0000256" key="1">
    <source>
        <dbReference type="SAM" id="SignalP"/>
    </source>
</evidence>
<dbReference type="RefSeq" id="WP_120368274.1">
    <property type="nucleotide sequence ID" value="NZ_RAXZ01000035.1"/>
</dbReference>
<sequence>MRLLNKAVILALTLLPVTIYATSTICHVKEEDVLGVEVIAWDEQKKTAKISDGFNETHRGIVTYIRKHNDGKKVNLYIKYSKPYFGADAAELIIFPTTGEDFRVIGVTYILKDNKQFLNTFMGNQTAICRNI</sequence>
<reference evidence="2 3" key="1">
    <citation type="submission" date="2018-09" db="EMBL/GenBank/DDBJ databases">
        <title>The draft genome of Acinetobacter spp. strains.</title>
        <authorList>
            <person name="Qin J."/>
            <person name="Feng Y."/>
            <person name="Zong Z."/>
        </authorList>
    </citation>
    <scope>NUCLEOTIDE SEQUENCE [LARGE SCALE GENOMIC DNA]</scope>
    <source>
        <strain evidence="2 3">WCHAc060002</strain>
    </source>
</reference>